<dbReference type="AlphaFoldDB" id="A0A0H5SJV9"/>
<gene>
    <name evidence="1" type="ORF">HHT355_2618</name>
</gene>
<dbReference type="OrthoDB" id="1957319at2"/>
<reference evidence="1 2" key="1">
    <citation type="submission" date="2015-06" db="EMBL/GenBank/DDBJ databases">
        <authorList>
            <person name="Wibberg Daniel"/>
        </authorList>
    </citation>
    <scope>NUCLEOTIDE SEQUENCE [LARGE SCALE GENOMIC DNA]</scope>
    <source>
        <strain evidence="1 2">T3/55T</strain>
    </source>
</reference>
<accession>A0A0H5SJV9</accession>
<proteinExistence type="predicted"/>
<sequence length="95" mass="11332">MKNKHLKSEIANLLETVDKAFGKDSVQYQNLDYYFDILVTVYEYNYDSEKDLLGELKDLINKLSEKIPELTPEQFKEKYPNISKMIDYLNKWLTD</sequence>
<keyword evidence="2" id="KW-1185">Reference proteome</keyword>
<protein>
    <submittedName>
        <fullName evidence="1">Uncharacterized protein</fullName>
    </submittedName>
</protein>
<evidence type="ECO:0000313" key="1">
    <source>
        <dbReference type="EMBL" id="CRZ35799.1"/>
    </source>
</evidence>
<dbReference type="RefSeq" id="WP_103203868.1">
    <property type="nucleotide sequence ID" value="NZ_CVTD020000029.1"/>
</dbReference>
<name>A0A0H5SJV9_HERHM</name>
<dbReference type="EMBL" id="CVTD020000029">
    <property type="protein sequence ID" value="CRZ35799.1"/>
    <property type="molecule type" value="Genomic_DNA"/>
</dbReference>
<dbReference type="Proteomes" id="UP000236497">
    <property type="component" value="Unassembled WGS sequence"/>
</dbReference>
<evidence type="ECO:0000313" key="2">
    <source>
        <dbReference type="Proteomes" id="UP000236497"/>
    </source>
</evidence>
<organism evidence="1 2">
    <name type="scientific">Herbinix hemicellulosilytica</name>
    <dbReference type="NCBI Taxonomy" id="1564487"/>
    <lineage>
        <taxon>Bacteria</taxon>
        <taxon>Bacillati</taxon>
        <taxon>Bacillota</taxon>
        <taxon>Clostridia</taxon>
        <taxon>Lachnospirales</taxon>
        <taxon>Lachnospiraceae</taxon>
        <taxon>Herbinix</taxon>
    </lineage>
</organism>